<dbReference type="Proteomes" id="UP000825935">
    <property type="component" value="Chromosome 4"/>
</dbReference>
<comment type="caution">
    <text evidence="2">The sequence shown here is derived from an EMBL/GenBank/DDBJ whole genome shotgun (WGS) entry which is preliminary data.</text>
</comment>
<dbReference type="InterPro" id="IPR016123">
    <property type="entry name" value="Mog1/PsbP_a/b/a-sand"/>
</dbReference>
<name>A0A8T2USE4_CERRI</name>
<gene>
    <name evidence="2" type="ORF">KP509_04G042500</name>
</gene>
<evidence type="ECO:0000259" key="1">
    <source>
        <dbReference type="Pfam" id="PF01789"/>
    </source>
</evidence>
<reference evidence="2" key="1">
    <citation type="submission" date="2021-08" db="EMBL/GenBank/DDBJ databases">
        <title>WGS assembly of Ceratopteris richardii.</title>
        <authorList>
            <person name="Marchant D.B."/>
            <person name="Chen G."/>
            <person name="Jenkins J."/>
            <person name="Shu S."/>
            <person name="Leebens-Mack J."/>
            <person name="Grimwood J."/>
            <person name="Schmutz J."/>
            <person name="Soltis P."/>
            <person name="Soltis D."/>
            <person name="Chen Z.-H."/>
        </authorList>
    </citation>
    <scope>NUCLEOTIDE SEQUENCE</scope>
    <source>
        <strain evidence="2">Whitten #5841</strain>
        <tissue evidence="2">Leaf</tissue>
    </source>
</reference>
<keyword evidence="3" id="KW-1185">Reference proteome</keyword>
<protein>
    <recommendedName>
        <fullName evidence="1">PsbP C-terminal domain-containing protein</fullName>
    </recommendedName>
</protein>
<dbReference type="PANTHER" id="PTHR31407">
    <property type="match status" value="1"/>
</dbReference>
<dbReference type="SUPFAM" id="SSF55724">
    <property type="entry name" value="Mog1p/PsbP-like"/>
    <property type="match status" value="1"/>
</dbReference>
<dbReference type="GO" id="GO:0009654">
    <property type="term" value="C:photosystem II oxygen evolving complex"/>
    <property type="evidence" value="ECO:0007669"/>
    <property type="project" value="InterPro"/>
</dbReference>
<dbReference type="GO" id="GO:0005509">
    <property type="term" value="F:calcium ion binding"/>
    <property type="evidence" value="ECO:0007669"/>
    <property type="project" value="InterPro"/>
</dbReference>
<dbReference type="InterPro" id="IPR002683">
    <property type="entry name" value="PsbP_C"/>
</dbReference>
<evidence type="ECO:0000313" key="3">
    <source>
        <dbReference type="Proteomes" id="UP000825935"/>
    </source>
</evidence>
<dbReference type="Gene3D" id="3.40.1000.10">
    <property type="entry name" value="Mog1/PsbP, alpha/beta/alpha sandwich"/>
    <property type="match status" value="1"/>
</dbReference>
<accession>A0A8T2USE4</accession>
<dbReference type="NCBIfam" id="NF040946">
    <property type="entry name" value="PSII_PsbP"/>
    <property type="match status" value="1"/>
</dbReference>
<dbReference type="GO" id="GO:0015979">
    <property type="term" value="P:photosynthesis"/>
    <property type="evidence" value="ECO:0007669"/>
    <property type="project" value="InterPro"/>
</dbReference>
<evidence type="ECO:0000313" key="2">
    <source>
        <dbReference type="EMBL" id="KAH7439047.1"/>
    </source>
</evidence>
<dbReference type="AlphaFoldDB" id="A0A8T2USE4"/>
<dbReference type="GO" id="GO:0019898">
    <property type="term" value="C:extrinsic component of membrane"/>
    <property type="evidence" value="ECO:0007669"/>
    <property type="project" value="InterPro"/>
</dbReference>
<sequence length="276" mass="30870">MAMVLDQSFPWSRYGNTFTNRKHEPGGFSLKRGKLSHMPMSITWIQGVSRVKPVKMDVTFTSFATPSVQRLDVCETREDQALCGRRADRRTMLALLLGSAEALWRLDTAMATDEKANFPLVLESYVDEKEGFSLLKPTSWSKIEKAGASVLFEDPESKGNNVGVVVNPVRISSLRDFGNVEIVANKLLQAEKKKGTTNDVQLIKTSERQANRGVPLYQLEYKLDSARGIKRILSAVTVASKKLYILNVAYADSPDKPLQPEMIDLLEQIVNSFDIL</sequence>
<organism evidence="2 3">
    <name type="scientific">Ceratopteris richardii</name>
    <name type="common">Triangle waterfern</name>
    <dbReference type="NCBI Taxonomy" id="49495"/>
    <lineage>
        <taxon>Eukaryota</taxon>
        <taxon>Viridiplantae</taxon>
        <taxon>Streptophyta</taxon>
        <taxon>Embryophyta</taxon>
        <taxon>Tracheophyta</taxon>
        <taxon>Polypodiopsida</taxon>
        <taxon>Polypodiidae</taxon>
        <taxon>Polypodiales</taxon>
        <taxon>Pteridineae</taxon>
        <taxon>Pteridaceae</taxon>
        <taxon>Parkerioideae</taxon>
        <taxon>Ceratopteris</taxon>
    </lineage>
</organism>
<proteinExistence type="predicted"/>
<dbReference type="PANTHER" id="PTHR31407:SF3">
    <property type="entry name" value="PSBP DOMAIN-CONTAINING PROTEIN 2, CHLOROPLASTIC"/>
    <property type="match status" value="1"/>
</dbReference>
<dbReference type="Pfam" id="PF01789">
    <property type="entry name" value="PsbP"/>
    <property type="match status" value="1"/>
</dbReference>
<dbReference type="EMBL" id="CM035409">
    <property type="protein sequence ID" value="KAH7439047.1"/>
    <property type="molecule type" value="Genomic_DNA"/>
</dbReference>
<feature type="domain" description="PsbP C-terminal" evidence="1">
    <location>
        <begin position="122"/>
        <end position="275"/>
    </location>
</feature>
<dbReference type="OrthoDB" id="2020701at2759"/>